<accession>A0A8B7NHY7</accession>
<name>A0A8B7NHY7_HYAAZ</name>
<evidence type="ECO:0000256" key="1">
    <source>
        <dbReference type="ARBA" id="ARBA00022737"/>
    </source>
</evidence>
<organism evidence="5 6">
    <name type="scientific">Hyalella azteca</name>
    <name type="common">Amphipod</name>
    <dbReference type="NCBI Taxonomy" id="294128"/>
    <lineage>
        <taxon>Eukaryota</taxon>
        <taxon>Metazoa</taxon>
        <taxon>Ecdysozoa</taxon>
        <taxon>Arthropoda</taxon>
        <taxon>Crustacea</taxon>
        <taxon>Multicrustacea</taxon>
        <taxon>Malacostraca</taxon>
        <taxon>Eumalacostraca</taxon>
        <taxon>Peracarida</taxon>
        <taxon>Amphipoda</taxon>
        <taxon>Senticaudata</taxon>
        <taxon>Talitrida</taxon>
        <taxon>Talitroidea</taxon>
        <taxon>Hyalellidae</taxon>
        <taxon>Hyalella</taxon>
    </lineage>
</organism>
<dbReference type="GeneID" id="108670037"/>
<dbReference type="AlphaFoldDB" id="A0A8B7NHY7"/>
<evidence type="ECO:0000259" key="4">
    <source>
        <dbReference type="PROSITE" id="PS50853"/>
    </source>
</evidence>
<keyword evidence="5" id="KW-1185">Reference proteome</keyword>
<evidence type="ECO:0000313" key="5">
    <source>
        <dbReference type="Proteomes" id="UP000694843"/>
    </source>
</evidence>
<dbReference type="PANTHER" id="PTHR44170">
    <property type="entry name" value="PROTEIN SIDEKICK"/>
    <property type="match status" value="1"/>
</dbReference>
<dbReference type="InterPro" id="IPR036116">
    <property type="entry name" value="FN3_sf"/>
</dbReference>
<feature type="domain" description="Fibronectin type-III" evidence="4">
    <location>
        <begin position="115"/>
        <end position="210"/>
    </location>
</feature>
<keyword evidence="1" id="KW-0677">Repeat</keyword>
<dbReference type="InterPro" id="IPR013783">
    <property type="entry name" value="Ig-like_fold"/>
</dbReference>
<evidence type="ECO:0000259" key="3">
    <source>
        <dbReference type="PROSITE" id="PS50835"/>
    </source>
</evidence>
<dbReference type="PROSITE" id="PS50835">
    <property type="entry name" value="IG_LIKE"/>
    <property type="match status" value="1"/>
</dbReference>
<dbReference type="InterPro" id="IPR007110">
    <property type="entry name" value="Ig-like_dom"/>
</dbReference>
<dbReference type="InterPro" id="IPR036179">
    <property type="entry name" value="Ig-like_dom_sf"/>
</dbReference>
<dbReference type="KEGG" id="hazt:108670037"/>
<dbReference type="Gene3D" id="2.60.40.10">
    <property type="entry name" value="Immunoglobulins"/>
    <property type="match status" value="3"/>
</dbReference>
<evidence type="ECO:0000313" key="6">
    <source>
        <dbReference type="RefSeq" id="XP_018012976.2"/>
    </source>
</evidence>
<dbReference type="PANTHER" id="PTHR44170:SF6">
    <property type="entry name" value="CONTACTIN"/>
    <property type="match status" value="1"/>
</dbReference>
<keyword evidence="2" id="KW-1015">Disulfide bond</keyword>
<dbReference type="CDD" id="cd00096">
    <property type="entry name" value="Ig"/>
    <property type="match status" value="2"/>
</dbReference>
<reference evidence="6" key="1">
    <citation type="submission" date="2025-08" db="UniProtKB">
        <authorList>
            <consortium name="RefSeq"/>
        </authorList>
    </citation>
    <scope>IDENTIFICATION</scope>
    <source>
        <tissue evidence="6">Whole organism</tissue>
    </source>
</reference>
<proteinExistence type="predicted"/>
<dbReference type="Proteomes" id="UP000694843">
    <property type="component" value="Unplaced"/>
</dbReference>
<dbReference type="GO" id="GO:0016020">
    <property type="term" value="C:membrane"/>
    <property type="evidence" value="ECO:0007669"/>
    <property type="project" value="UniProtKB-SubCell"/>
</dbReference>
<dbReference type="OrthoDB" id="9355041at2759"/>
<dbReference type="InterPro" id="IPR003961">
    <property type="entry name" value="FN3_dom"/>
</dbReference>
<dbReference type="CDD" id="cd00063">
    <property type="entry name" value="FN3"/>
    <property type="match status" value="1"/>
</dbReference>
<dbReference type="RefSeq" id="XP_018012976.2">
    <property type="nucleotide sequence ID" value="XM_018157487.2"/>
</dbReference>
<dbReference type="PROSITE" id="PS50853">
    <property type="entry name" value="FN3"/>
    <property type="match status" value="1"/>
</dbReference>
<dbReference type="SUPFAM" id="SSF49265">
    <property type="entry name" value="Fibronectin type III"/>
    <property type="match status" value="1"/>
</dbReference>
<gene>
    <name evidence="6" type="primary">LOC108670037</name>
</gene>
<protein>
    <submittedName>
        <fullName evidence="6">Uncharacterized protein LOC108670037</fullName>
    </submittedName>
</protein>
<dbReference type="SUPFAM" id="SSF48726">
    <property type="entry name" value="Immunoglobulin"/>
    <property type="match status" value="2"/>
</dbReference>
<feature type="domain" description="Ig-like" evidence="3">
    <location>
        <begin position="54"/>
        <end position="94"/>
    </location>
</feature>
<sequence>MTDSDKYVRAGHILHVYNVTRSDAGIYTCHSRQISPRMSHVDSFKINVTVLHPPQFTIANDSEHFGFVQGVANLSCSVDADPTANFTWYKDGQELRAKLIFEEKESDDYSWLLKTRQTLDRIVSQDSHSIALSLRVGDQVSDEGQHITGYAVLYKKGGDKSSLMHHFHKDGPFILTDLQPATVYVLQAASRNIAGMSPYSEQIVRRTDNLTTARVAAVSAASNGQLYHVLLLLAFYAKLR</sequence>
<dbReference type="GO" id="GO:0098609">
    <property type="term" value="P:cell-cell adhesion"/>
    <property type="evidence" value="ECO:0007669"/>
    <property type="project" value="TreeGrafter"/>
</dbReference>
<evidence type="ECO:0000256" key="2">
    <source>
        <dbReference type="ARBA" id="ARBA00023157"/>
    </source>
</evidence>